<proteinExistence type="inferred from homology"/>
<dbReference type="PANTHER" id="PTHR15415">
    <property type="entry name" value="MITOFILIN"/>
    <property type="match status" value="1"/>
</dbReference>
<name>A0A9B2JNU7_BOMTE</name>
<comment type="subcellular location">
    <subcellularLocation>
        <location evidence="7">Mitochondrion inner membrane</location>
        <topology evidence="7">Single-pass membrane protein</topology>
    </subcellularLocation>
</comment>
<accession>A0A9B2JNU7</accession>
<dbReference type="GO" id="GO:0061617">
    <property type="term" value="C:MICOS complex"/>
    <property type="evidence" value="ECO:0007669"/>
    <property type="project" value="TreeGrafter"/>
</dbReference>
<dbReference type="GO" id="GO:0042407">
    <property type="term" value="P:cristae formation"/>
    <property type="evidence" value="ECO:0007669"/>
    <property type="project" value="TreeGrafter"/>
</dbReference>
<gene>
    <name evidence="9" type="primary">LOC100643595</name>
</gene>
<reference evidence="9" key="1">
    <citation type="submission" date="2025-08" db="UniProtKB">
        <authorList>
            <consortium name="RefSeq"/>
        </authorList>
    </citation>
    <scope>IDENTIFICATION</scope>
</reference>
<evidence type="ECO:0000256" key="1">
    <source>
        <dbReference type="ARBA" id="ARBA00010877"/>
    </source>
</evidence>
<evidence type="ECO:0000256" key="5">
    <source>
        <dbReference type="ARBA" id="ARBA00023128"/>
    </source>
</evidence>
<dbReference type="CTD" id="42587"/>
<evidence type="ECO:0000256" key="6">
    <source>
        <dbReference type="ARBA" id="ARBA00023136"/>
    </source>
</evidence>
<comment type="function">
    <text evidence="7">Component of the MICOS complex, a large protein complex of the mitochondrial inner membrane that plays crucial roles in the maintenance of crista junctions, inner membrane architecture, and formation of contact sites to the outer membrane.</text>
</comment>
<dbReference type="GeneID" id="100643595"/>
<keyword evidence="5 7" id="KW-0496">Mitochondrion</keyword>
<dbReference type="Pfam" id="PF09731">
    <property type="entry name" value="Mitofilin"/>
    <property type="match status" value="1"/>
</dbReference>
<dbReference type="Proteomes" id="UP000835206">
    <property type="component" value="Chromosome 15"/>
</dbReference>
<keyword evidence="4" id="KW-1133">Transmembrane helix</keyword>
<evidence type="ECO:0000256" key="4">
    <source>
        <dbReference type="ARBA" id="ARBA00022989"/>
    </source>
</evidence>
<sequence length="843" mass="96232">MFRIGLKFPCNGLNRVRKVKKHGSSRLYLTTRCYETRARVKYDPECRFPKDMELVSRISGHRYSTDSTKRYSSEKSRGSRTLLTLTAVAIGASGVLFYAKHNPEFRANLERWAPGTDKTIQIIFQEESSYFEFIHTFFESLKQTLLSAIFGGESQKESAPKPVFVPLIDKKEPPNNEPYTEIRLSKEKGEEIEIVAEKPQPLAKDVSEELMPANLVELETSAGETASKAIAAYQTAACAIHDYNQDVIKVVESVNATVGSSVWNRLKDATDKRREAIKEAEDHANQALDSLKKMYNLMDDPKFEAPSHMKTAARRNIKKILDDVDEAKKKYEMEIQSSNMAERYWKQVRTARENLNEELQILFPDINIHEKKLAIDEDAFDLFVLHMYNKVNGLQKELEKMRTVNESKLKAALKSSGDVATQERLDALVCLELDKEKQILQDEFNKKLLEEQKRFEDEIRRQLKLQGQVHTDHIQDALAIKEQEADRKLKRALSEQTEKDSLKYKSQLAAIVGRLRGLEAALKARMEEERGASNAQILWSACQALARAVKSAPAGAPVEEVIRPLEPEIKAVSKAAPKEDPLVQAAIQGIPEEAAKRGVFPEDVLRARFLKVEEVARRLAMVPEEGAALPVYFLSYLQSYLMIKNANPIPQSEIEDKPIDASNLNTFEILHRARYWLDRGDFKMTLRYMNLLKGASRSIAKDWMKETRILLETQQAVDTLLAYAGAIGLVFLGAGDSKCSSKPHLEKAVDRRGRRMPAWKRHRRRRILARKRRQRRLRTRGWTYNSVQTAIDRILGWKLWKDGKKTSGISANAKGAKFQVSLQLDLSWNEETGKRIFLVQRDS</sequence>
<evidence type="ECO:0000256" key="3">
    <source>
        <dbReference type="ARBA" id="ARBA00022792"/>
    </source>
</evidence>
<dbReference type="InterPro" id="IPR019133">
    <property type="entry name" value="MIC60"/>
</dbReference>
<keyword evidence="3 7" id="KW-0999">Mitochondrion inner membrane</keyword>
<keyword evidence="8" id="KW-1185">Reference proteome</keyword>
<evidence type="ECO:0000313" key="8">
    <source>
        <dbReference type="Proteomes" id="UP000835206"/>
    </source>
</evidence>
<comment type="subunit">
    <text evidence="7">Component of the mitochondrial contact site and cristae organizing system (MICOS) complex.</text>
</comment>
<dbReference type="PANTHER" id="PTHR15415:SF7">
    <property type="entry name" value="MICOS COMPLEX SUBUNIT MIC60"/>
    <property type="match status" value="1"/>
</dbReference>
<evidence type="ECO:0000256" key="7">
    <source>
        <dbReference type="RuleBase" id="RU363000"/>
    </source>
</evidence>
<keyword evidence="6" id="KW-0472">Membrane</keyword>
<comment type="similarity">
    <text evidence="1 7">Belongs to the MICOS complex subunit Mic60 family.</text>
</comment>
<evidence type="ECO:0000256" key="2">
    <source>
        <dbReference type="ARBA" id="ARBA00022692"/>
    </source>
</evidence>
<protein>
    <recommendedName>
        <fullName evidence="7">MICOS complex subunit MIC60</fullName>
    </recommendedName>
    <alternativeName>
        <fullName evidence="7">Mitofilin</fullName>
    </alternativeName>
</protein>
<organism evidence="8 9">
    <name type="scientific">Bombus terrestris</name>
    <name type="common">Buff-tailed bumblebee</name>
    <name type="synonym">Apis terrestris</name>
    <dbReference type="NCBI Taxonomy" id="30195"/>
    <lineage>
        <taxon>Eukaryota</taxon>
        <taxon>Metazoa</taxon>
        <taxon>Ecdysozoa</taxon>
        <taxon>Arthropoda</taxon>
        <taxon>Hexapoda</taxon>
        <taxon>Insecta</taxon>
        <taxon>Pterygota</taxon>
        <taxon>Neoptera</taxon>
        <taxon>Endopterygota</taxon>
        <taxon>Hymenoptera</taxon>
        <taxon>Apocrita</taxon>
        <taxon>Aculeata</taxon>
        <taxon>Apoidea</taxon>
        <taxon>Anthophila</taxon>
        <taxon>Apidae</taxon>
        <taxon>Bombus</taxon>
        <taxon>Bombus</taxon>
    </lineage>
</organism>
<evidence type="ECO:0000313" key="9">
    <source>
        <dbReference type="RefSeq" id="XP_012172310.2"/>
    </source>
</evidence>
<keyword evidence="2 7" id="KW-0812">Transmembrane</keyword>
<dbReference type="AlphaFoldDB" id="A0A9B2JNU7"/>
<dbReference type="RefSeq" id="XP_012172310.2">
    <property type="nucleotide sequence ID" value="XM_012316920.3"/>
</dbReference>